<gene>
    <name evidence="7 9" type="primary">hemG</name>
    <name evidence="9" type="ORF">JQC75_00130</name>
</gene>
<dbReference type="PANTHER" id="PTHR38030">
    <property type="entry name" value="PROTOPORPHYRINOGEN IX DEHYDROGENASE [MENAQUINONE]"/>
    <property type="match status" value="1"/>
</dbReference>
<dbReference type="InterPro" id="IPR044264">
    <property type="entry name" value="HemG"/>
</dbReference>
<organism evidence="9 10">
    <name type="scientific">Shewanella litorisediminis</name>
    <dbReference type="NCBI Taxonomy" id="1173586"/>
    <lineage>
        <taxon>Bacteria</taxon>
        <taxon>Pseudomonadati</taxon>
        <taxon>Pseudomonadota</taxon>
        <taxon>Gammaproteobacteria</taxon>
        <taxon>Alteromonadales</taxon>
        <taxon>Shewanellaceae</taxon>
        <taxon>Shewanella</taxon>
    </lineage>
</organism>
<keyword evidence="10" id="KW-1185">Reference proteome</keyword>
<dbReference type="InterPro" id="IPR029039">
    <property type="entry name" value="Flavoprotein-like_sf"/>
</dbReference>
<keyword evidence="5" id="KW-0472">Membrane</keyword>
<reference evidence="9 10" key="1">
    <citation type="journal article" date="2012" name="Antonie Van Leeuwenhoek">
        <title>Shewanella litorisediminis sp. nov., a gammaproteobacterium isolated from a tidal flat sediment.</title>
        <authorList>
            <person name="Lee M.H."/>
            <person name="Yoon J.H."/>
        </authorList>
    </citation>
    <scope>NUCLEOTIDE SEQUENCE [LARGE SCALE GENOMIC DNA]</scope>
    <source>
        <strain evidence="9 10">SMK1-12</strain>
    </source>
</reference>
<comment type="cofactor">
    <cofactor evidence="7">
        <name>FMN</name>
        <dbReference type="ChEBI" id="CHEBI:58210"/>
    </cofactor>
    <text evidence="7">Binds 1 FMN non-covalently per subunit.</text>
</comment>
<keyword evidence="1 7" id="KW-0285">Flavoprotein</keyword>
<dbReference type="Proteomes" id="UP000596252">
    <property type="component" value="Chromosome"/>
</dbReference>
<sequence length="177" mass="19824">MTHTLILYSTVDGQTRKICERIKTRCEAAGEQVTLADIAGAEALLATADKVLVGASIRYGKHRPALFEFAAKHAALLGNKINGFFTVNVVARKSEKNTPQTNPYMQKFLRLSAWQPQQLGVFAGKIDYPRYGLFDRTMIRFIMWITKGPTDIKGTFEFTDWDKVDSFADAFAARKAP</sequence>
<dbReference type="Gene3D" id="3.40.50.360">
    <property type="match status" value="1"/>
</dbReference>
<evidence type="ECO:0000313" key="9">
    <source>
        <dbReference type="EMBL" id="QRH01898.1"/>
    </source>
</evidence>
<keyword evidence="3 7" id="KW-0547">Nucleotide-binding</keyword>
<evidence type="ECO:0000256" key="1">
    <source>
        <dbReference type="ARBA" id="ARBA00022630"/>
    </source>
</evidence>
<comment type="pathway">
    <text evidence="7">Porphyrin-containing compound metabolism; protoporphyrin-IX biosynthesis; protoporphyrin-IX from protoporphyrinogen-IX: step 1/1.</text>
</comment>
<dbReference type="GO" id="GO:0016491">
    <property type="term" value="F:oxidoreductase activity"/>
    <property type="evidence" value="ECO:0007669"/>
    <property type="project" value="UniProtKB-KW"/>
</dbReference>
<keyword evidence="4 7" id="KW-0560">Oxidoreductase</keyword>
<dbReference type="NCBIfam" id="NF008316">
    <property type="entry name" value="PRK11104.1"/>
    <property type="match status" value="1"/>
</dbReference>
<comment type="subcellular location">
    <subcellularLocation>
        <location evidence="7">Cell membrane</location>
        <topology evidence="7">Peripheral membrane protein</topology>
    </subcellularLocation>
</comment>
<evidence type="ECO:0000313" key="10">
    <source>
        <dbReference type="Proteomes" id="UP000596252"/>
    </source>
</evidence>
<dbReference type="EMBL" id="CP069213">
    <property type="protein sequence ID" value="QRH01898.1"/>
    <property type="molecule type" value="Genomic_DNA"/>
</dbReference>
<evidence type="ECO:0000256" key="3">
    <source>
        <dbReference type="ARBA" id="ARBA00022741"/>
    </source>
</evidence>
<dbReference type="InterPro" id="IPR026816">
    <property type="entry name" value="Flavodoxin_dom"/>
</dbReference>
<dbReference type="RefSeq" id="WP_203325560.1">
    <property type="nucleotide sequence ID" value="NZ_CP069213.1"/>
</dbReference>
<dbReference type="Pfam" id="PF12724">
    <property type="entry name" value="Flavodoxin_5"/>
    <property type="match status" value="1"/>
</dbReference>
<protein>
    <recommendedName>
        <fullName evidence="7">Protoporphyrinogen IX dehydrogenase [quinone]</fullName>
        <ecNumber evidence="7">1.3.5.3</ecNumber>
    </recommendedName>
    <alternativeName>
        <fullName evidence="7">Protoporphyrinogen IX dehydrogenase [menaquinone]</fullName>
    </alternativeName>
    <alternativeName>
        <fullName evidence="7">Protoporphyrinogen IX dehydrogenase [ubiquinone]</fullName>
    </alternativeName>
    <alternativeName>
        <fullName evidence="7">Protoporphyrinogen oxidase</fullName>
        <shortName evidence="7">PPO</shortName>
    </alternativeName>
</protein>
<keyword evidence="2 7" id="KW-0288">FMN</keyword>
<evidence type="ECO:0000256" key="2">
    <source>
        <dbReference type="ARBA" id="ARBA00022643"/>
    </source>
</evidence>
<comment type="catalytic activity">
    <reaction evidence="7">
        <text>protoporphyrinogen IX + 3 a menaquinone = protoporphyrin IX + 3 a menaquinol</text>
        <dbReference type="Rhea" id="RHEA:27409"/>
        <dbReference type="Rhea" id="RHEA-COMP:9537"/>
        <dbReference type="Rhea" id="RHEA-COMP:9539"/>
        <dbReference type="ChEBI" id="CHEBI:16374"/>
        <dbReference type="ChEBI" id="CHEBI:18151"/>
        <dbReference type="ChEBI" id="CHEBI:57306"/>
        <dbReference type="ChEBI" id="CHEBI:57307"/>
        <dbReference type="EC" id="1.3.5.3"/>
    </reaction>
</comment>
<comment type="catalytic activity">
    <reaction evidence="7">
        <text>protoporphyrinogen IX + 3 a ubiquinone = protoporphyrin IX + 3 a ubiquinol</text>
        <dbReference type="Rhea" id="RHEA:63936"/>
        <dbReference type="Rhea" id="RHEA-COMP:9565"/>
        <dbReference type="Rhea" id="RHEA-COMP:9566"/>
        <dbReference type="ChEBI" id="CHEBI:16389"/>
        <dbReference type="ChEBI" id="CHEBI:17976"/>
        <dbReference type="ChEBI" id="CHEBI:57306"/>
        <dbReference type="ChEBI" id="CHEBI:57307"/>
    </reaction>
</comment>
<keyword evidence="6 7" id="KW-0627">Porphyrin biosynthesis</keyword>
<comment type="catalytic activity">
    <reaction evidence="7">
        <text>protoporphyrinogen IX + 3 a quinone = protoporphyrin IX + 3 a quinol</text>
        <dbReference type="Rhea" id="RHEA:65032"/>
        <dbReference type="ChEBI" id="CHEBI:24646"/>
        <dbReference type="ChEBI" id="CHEBI:57306"/>
        <dbReference type="ChEBI" id="CHEBI:57307"/>
        <dbReference type="ChEBI" id="CHEBI:132124"/>
        <dbReference type="EC" id="1.3.5.3"/>
    </reaction>
</comment>
<feature type="domain" description="Flavodoxin" evidence="8">
    <location>
        <begin position="5"/>
        <end position="152"/>
    </location>
</feature>
<accession>A0ABX7G413</accession>
<proteinExistence type="inferred from homology"/>
<name>A0ABX7G413_9GAMM</name>
<dbReference type="InterPro" id="IPR052200">
    <property type="entry name" value="Protoporphyrinogen_IX_DH"/>
</dbReference>
<dbReference type="HAMAP" id="MF_00853">
    <property type="entry name" value="HemG"/>
    <property type="match status" value="1"/>
</dbReference>
<dbReference type="PANTHER" id="PTHR38030:SF2">
    <property type="entry name" value="PROTOPORPHYRINOGEN IX DEHYDROGENASE [QUINONE]"/>
    <property type="match status" value="1"/>
</dbReference>
<evidence type="ECO:0000256" key="7">
    <source>
        <dbReference type="HAMAP-Rule" id="MF_00853"/>
    </source>
</evidence>
<evidence type="ECO:0000259" key="8">
    <source>
        <dbReference type="Pfam" id="PF12724"/>
    </source>
</evidence>
<keyword evidence="7" id="KW-1003">Cell membrane</keyword>
<comment type="function">
    <text evidence="7">Catalyzes the 6-electron oxidation of protoporphyrinogen IX to form protoporphyrin IX; under anaerobic conditions uses menaquinone as an electron acceptor, under aerobic conditions uses ubiquinone as an electron acceptor.</text>
</comment>
<evidence type="ECO:0000256" key="6">
    <source>
        <dbReference type="ARBA" id="ARBA00023244"/>
    </source>
</evidence>
<dbReference type="SUPFAM" id="SSF52218">
    <property type="entry name" value="Flavoproteins"/>
    <property type="match status" value="1"/>
</dbReference>
<dbReference type="EC" id="1.3.5.3" evidence="7"/>
<evidence type="ECO:0000256" key="5">
    <source>
        <dbReference type="ARBA" id="ARBA00023136"/>
    </source>
</evidence>
<comment type="similarity">
    <text evidence="7">Belongs to the HemG family.</text>
</comment>
<evidence type="ECO:0000256" key="4">
    <source>
        <dbReference type="ARBA" id="ARBA00023002"/>
    </source>
</evidence>